<keyword evidence="10" id="KW-0675">Receptor</keyword>
<dbReference type="EMBL" id="MU860089">
    <property type="protein sequence ID" value="KAK4238599.1"/>
    <property type="molecule type" value="Genomic_DNA"/>
</dbReference>
<dbReference type="GO" id="GO:0005783">
    <property type="term" value="C:endoplasmic reticulum"/>
    <property type="evidence" value="ECO:0007669"/>
    <property type="project" value="TreeGrafter"/>
</dbReference>
<dbReference type="GO" id="GO:0005886">
    <property type="term" value="C:plasma membrane"/>
    <property type="evidence" value="ECO:0007669"/>
    <property type="project" value="TreeGrafter"/>
</dbReference>
<keyword evidence="9 11" id="KW-0472">Membrane</keyword>
<feature type="transmembrane region" description="Helical" evidence="11">
    <location>
        <begin position="45"/>
        <end position="66"/>
    </location>
</feature>
<comment type="similarity">
    <text evidence="2">Belongs to the archaeal/bacterial/fungal opsin family.</text>
</comment>
<dbReference type="PRINTS" id="PR00251">
    <property type="entry name" value="BACTRLOPSIN"/>
</dbReference>
<keyword evidence="4" id="KW-0716">Sensory transduction</keyword>
<reference evidence="12" key="2">
    <citation type="submission" date="2023-05" db="EMBL/GenBank/DDBJ databases">
        <authorList>
            <consortium name="Lawrence Berkeley National Laboratory"/>
            <person name="Steindorff A."/>
            <person name="Hensen N."/>
            <person name="Bonometti L."/>
            <person name="Westerberg I."/>
            <person name="Brannstrom I.O."/>
            <person name="Guillou S."/>
            <person name="Cros-Aarteil S."/>
            <person name="Calhoun S."/>
            <person name="Haridas S."/>
            <person name="Kuo A."/>
            <person name="Mondo S."/>
            <person name="Pangilinan J."/>
            <person name="Riley R."/>
            <person name="Labutti K."/>
            <person name="Andreopoulos B."/>
            <person name="Lipzen A."/>
            <person name="Chen C."/>
            <person name="Yanf M."/>
            <person name="Daum C."/>
            <person name="Ng V."/>
            <person name="Clum A."/>
            <person name="Ohm R."/>
            <person name="Martin F."/>
            <person name="Silar P."/>
            <person name="Natvig D."/>
            <person name="Lalanne C."/>
            <person name="Gautier V."/>
            <person name="Ament-Velasquez S.L."/>
            <person name="Kruys A."/>
            <person name="Hutchinson M.I."/>
            <person name="Powell A.J."/>
            <person name="Barry K."/>
            <person name="Miller A.N."/>
            <person name="Grigoriev I.V."/>
            <person name="Debuchy R."/>
            <person name="Gladieux P."/>
            <person name="Thoren M.H."/>
            <person name="Johannesson H."/>
        </authorList>
    </citation>
    <scope>NUCLEOTIDE SEQUENCE</scope>
    <source>
        <strain evidence="12">CBS 532.94</strain>
    </source>
</reference>
<evidence type="ECO:0000256" key="6">
    <source>
        <dbReference type="ARBA" id="ARBA00022925"/>
    </source>
</evidence>
<comment type="caution">
    <text evidence="12">The sequence shown here is derived from an EMBL/GenBank/DDBJ whole genome shotgun (WGS) entry which is preliminary data.</text>
</comment>
<dbReference type="PANTHER" id="PTHR28286">
    <property type="match status" value="1"/>
</dbReference>
<protein>
    <recommendedName>
        <fullName evidence="14">Opsin</fullName>
    </recommendedName>
</protein>
<evidence type="ECO:0000256" key="7">
    <source>
        <dbReference type="ARBA" id="ARBA00022989"/>
    </source>
</evidence>
<sequence>MISPEQVAEMLYPQATSTATPGPIPTVAPTPTYYQVAHEAGHRTLWVIFAAMTVAAAVFALLSWNVPVSKRVYHTTTTLTVIVSALAYFAMASGQASSFSCHVVRDSHKHVPDTFHEVCRQVYWARYVQWAVATPLVLLNLCLLAGISGAHTLMAVAADVIMVLGGLFAAFGAEHTAQKWGWFAISALSYLFVAWHVALNGMRAVSNKSARVKKLWASLATYVLVLWVAYPIVWGIATLARRTNVDTEVIIFAILDALALPVFGLWLLISHRAIAETNIELGGYWSQGVLAEGRIRIGEDE</sequence>
<evidence type="ECO:0000256" key="5">
    <source>
        <dbReference type="ARBA" id="ARBA00022692"/>
    </source>
</evidence>
<evidence type="ECO:0008006" key="14">
    <source>
        <dbReference type="Google" id="ProtNLM"/>
    </source>
</evidence>
<dbReference type="InterPro" id="IPR001425">
    <property type="entry name" value="Arc/bac/fun_rhodopsins"/>
</dbReference>
<evidence type="ECO:0000256" key="10">
    <source>
        <dbReference type="ARBA" id="ARBA00023170"/>
    </source>
</evidence>
<dbReference type="GO" id="GO:0009881">
    <property type="term" value="F:photoreceptor activity"/>
    <property type="evidence" value="ECO:0007669"/>
    <property type="project" value="UniProtKB-KW"/>
</dbReference>
<dbReference type="Proteomes" id="UP001303760">
    <property type="component" value="Unassembled WGS sequence"/>
</dbReference>
<dbReference type="FunFam" id="1.20.1070.10:FF:000160">
    <property type="entry name" value="Related to Opsin-1"/>
    <property type="match status" value="1"/>
</dbReference>
<evidence type="ECO:0000256" key="8">
    <source>
        <dbReference type="ARBA" id="ARBA00022991"/>
    </source>
</evidence>
<keyword evidence="13" id="KW-1185">Reference proteome</keyword>
<feature type="transmembrane region" description="Helical" evidence="11">
    <location>
        <begin position="127"/>
        <end position="147"/>
    </location>
</feature>
<evidence type="ECO:0000256" key="1">
    <source>
        <dbReference type="ARBA" id="ARBA00004141"/>
    </source>
</evidence>
<evidence type="ECO:0000256" key="9">
    <source>
        <dbReference type="ARBA" id="ARBA00023136"/>
    </source>
</evidence>
<keyword evidence="8" id="KW-0157">Chromophore</keyword>
<evidence type="ECO:0000256" key="2">
    <source>
        <dbReference type="ARBA" id="ARBA00008130"/>
    </source>
</evidence>
<dbReference type="SUPFAM" id="SSF81321">
    <property type="entry name" value="Family A G protein-coupled receptor-like"/>
    <property type="match status" value="1"/>
</dbReference>
<proteinExistence type="inferred from homology"/>
<feature type="transmembrane region" description="Helical" evidence="11">
    <location>
        <begin position="180"/>
        <end position="199"/>
    </location>
</feature>
<dbReference type="Gene3D" id="1.20.1070.10">
    <property type="entry name" value="Rhodopsin 7-helix transmembrane proteins"/>
    <property type="match status" value="1"/>
</dbReference>
<dbReference type="GO" id="GO:0007602">
    <property type="term" value="P:phototransduction"/>
    <property type="evidence" value="ECO:0007669"/>
    <property type="project" value="UniProtKB-KW"/>
</dbReference>
<feature type="transmembrane region" description="Helical" evidence="11">
    <location>
        <begin position="249"/>
        <end position="269"/>
    </location>
</feature>
<dbReference type="SMART" id="SM01021">
    <property type="entry name" value="Bac_rhodopsin"/>
    <property type="match status" value="1"/>
</dbReference>
<evidence type="ECO:0000256" key="11">
    <source>
        <dbReference type="SAM" id="Phobius"/>
    </source>
</evidence>
<name>A0AAN7CAS7_9PEZI</name>
<keyword evidence="7 11" id="KW-1133">Transmembrane helix</keyword>
<evidence type="ECO:0000256" key="3">
    <source>
        <dbReference type="ARBA" id="ARBA00022543"/>
    </source>
</evidence>
<keyword evidence="3" id="KW-0600">Photoreceptor protein</keyword>
<dbReference type="CDD" id="cd15028">
    <property type="entry name" value="7tm_Opsin-1_euk"/>
    <property type="match status" value="1"/>
</dbReference>
<evidence type="ECO:0000256" key="4">
    <source>
        <dbReference type="ARBA" id="ARBA00022606"/>
    </source>
</evidence>
<reference evidence="12" key="1">
    <citation type="journal article" date="2023" name="Mol. Phylogenet. Evol.">
        <title>Genome-scale phylogeny and comparative genomics of the fungal order Sordariales.</title>
        <authorList>
            <person name="Hensen N."/>
            <person name="Bonometti L."/>
            <person name="Westerberg I."/>
            <person name="Brannstrom I.O."/>
            <person name="Guillou S."/>
            <person name="Cros-Aarteil S."/>
            <person name="Calhoun S."/>
            <person name="Haridas S."/>
            <person name="Kuo A."/>
            <person name="Mondo S."/>
            <person name="Pangilinan J."/>
            <person name="Riley R."/>
            <person name="LaButti K."/>
            <person name="Andreopoulos B."/>
            <person name="Lipzen A."/>
            <person name="Chen C."/>
            <person name="Yan M."/>
            <person name="Daum C."/>
            <person name="Ng V."/>
            <person name="Clum A."/>
            <person name="Steindorff A."/>
            <person name="Ohm R.A."/>
            <person name="Martin F."/>
            <person name="Silar P."/>
            <person name="Natvig D.O."/>
            <person name="Lalanne C."/>
            <person name="Gautier V."/>
            <person name="Ament-Velasquez S.L."/>
            <person name="Kruys A."/>
            <person name="Hutchinson M.I."/>
            <person name="Powell A.J."/>
            <person name="Barry K."/>
            <person name="Miller A.N."/>
            <person name="Grigoriev I.V."/>
            <person name="Debuchy R."/>
            <person name="Gladieux P."/>
            <person name="Hiltunen Thoren M."/>
            <person name="Johannesson H."/>
        </authorList>
    </citation>
    <scope>NUCLEOTIDE SEQUENCE</scope>
    <source>
        <strain evidence="12">CBS 532.94</strain>
    </source>
</reference>
<keyword evidence="5 11" id="KW-0812">Transmembrane</keyword>
<evidence type="ECO:0000313" key="13">
    <source>
        <dbReference type="Proteomes" id="UP001303760"/>
    </source>
</evidence>
<feature type="transmembrane region" description="Helical" evidence="11">
    <location>
        <begin position="72"/>
        <end position="90"/>
    </location>
</feature>
<gene>
    <name evidence="12" type="ORF">C8A03DRAFT_43666</name>
</gene>
<accession>A0AAN7CAS7</accession>
<organism evidence="12 13">
    <name type="scientific">Achaetomium macrosporum</name>
    <dbReference type="NCBI Taxonomy" id="79813"/>
    <lineage>
        <taxon>Eukaryota</taxon>
        <taxon>Fungi</taxon>
        <taxon>Dikarya</taxon>
        <taxon>Ascomycota</taxon>
        <taxon>Pezizomycotina</taxon>
        <taxon>Sordariomycetes</taxon>
        <taxon>Sordariomycetidae</taxon>
        <taxon>Sordariales</taxon>
        <taxon>Chaetomiaceae</taxon>
        <taxon>Achaetomium</taxon>
    </lineage>
</organism>
<dbReference type="PANTHER" id="PTHR28286:SF2">
    <property type="entry name" value="BACTERIORHODOPSIN _OPSIN, NOPA (EUROFUNG)"/>
    <property type="match status" value="1"/>
</dbReference>
<feature type="transmembrane region" description="Helical" evidence="11">
    <location>
        <begin position="219"/>
        <end position="237"/>
    </location>
</feature>
<evidence type="ECO:0000313" key="12">
    <source>
        <dbReference type="EMBL" id="KAK4238599.1"/>
    </source>
</evidence>
<keyword evidence="6" id="KW-0681">Retinal protein</keyword>
<dbReference type="AlphaFoldDB" id="A0AAN7CAS7"/>
<dbReference type="Pfam" id="PF01036">
    <property type="entry name" value="Bac_rhodopsin"/>
    <property type="match status" value="1"/>
</dbReference>
<comment type="subcellular location">
    <subcellularLocation>
        <location evidence="1">Membrane</location>
        <topology evidence="1">Multi-pass membrane protein</topology>
    </subcellularLocation>
</comment>